<dbReference type="AlphaFoldDB" id="A0A4Q0Y387"/>
<evidence type="ECO:0000313" key="4">
    <source>
        <dbReference type="EMBL" id="RXJ64606.1"/>
    </source>
</evidence>
<organism evidence="4 5">
    <name type="scientific">Halarcobacter anaerophilus</name>
    <dbReference type="NCBI Taxonomy" id="877500"/>
    <lineage>
        <taxon>Bacteria</taxon>
        <taxon>Pseudomonadati</taxon>
        <taxon>Campylobacterota</taxon>
        <taxon>Epsilonproteobacteria</taxon>
        <taxon>Campylobacterales</taxon>
        <taxon>Arcobacteraceae</taxon>
        <taxon>Halarcobacter</taxon>
    </lineage>
</organism>
<keyword evidence="2" id="KW-0560">Oxidoreductase</keyword>
<feature type="domain" description="Nitroreductase" evidence="3">
    <location>
        <begin position="11"/>
        <end position="152"/>
    </location>
</feature>
<dbReference type="PANTHER" id="PTHR43673">
    <property type="entry name" value="NAD(P)H NITROREDUCTASE YDGI-RELATED"/>
    <property type="match status" value="1"/>
</dbReference>
<dbReference type="STRING" id="877500.GCA_000935065_02477"/>
<evidence type="ECO:0000256" key="1">
    <source>
        <dbReference type="ARBA" id="ARBA00007118"/>
    </source>
</evidence>
<evidence type="ECO:0000259" key="3">
    <source>
        <dbReference type="Pfam" id="PF00881"/>
    </source>
</evidence>
<protein>
    <submittedName>
        <fullName evidence="4">Nitroreductase</fullName>
    </submittedName>
</protein>
<dbReference type="InterPro" id="IPR023312">
    <property type="entry name" value="Put_nitroreductase_C_bac"/>
</dbReference>
<dbReference type="Proteomes" id="UP000290191">
    <property type="component" value="Unassembled WGS sequence"/>
</dbReference>
<evidence type="ECO:0000256" key="2">
    <source>
        <dbReference type="ARBA" id="ARBA00023002"/>
    </source>
</evidence>
<dbReference type="Pfam" id="PF00881">
    <property type="entry name" value="Nitroreductase"/>
    <property type="match status" value="1"/>
</dbReference>
<dbReference type="InterPro" id="IPR000415">
    <property type="entry name" value="Nitroreductase-like"/>
</dbReference>
<dbReference type="OrthoDB" id="9804207at2"/>
<dbReference type="InterPro" id="IPR029479">
    <property type="entry name" value="Nitroreductase"/>
</dbReference>
<dbReference type="Gene3D" id="3.40.109.10">
    <property type="entry name" value="NADH Oxidase"/>
    <property type="match status" value="1"/>
</dbReference>
<gene>
    <name evidence="4" type="ORF">CRV06_01215</name>
</gene>
<sequence>MDFKEFKDLVKNTRTTRRFKKNISIFNKDLEEIIDTARVVSSAMNKQPLKYIIVTKKKLVEKLSSSSKWASHLENWTQSKDEQPSAYIIVLNDSSIDGYSMLDCGIALNTIMLGLKLKGFASCPLGSIDKELCKNLFSLSKNLEPILGIAVGIENETVKLVDLKKDTNYYRDENDTHCVPKRVLKDILIKKYN</sequence>
<dbReference type="PANTHER" id="PTHR43673:SF10">
    <property type="entry name" value="NADH DEHYDROGENASE_NAD(P)H NITROREDUCTASE XCC3605-RELATED"/>
    <property type="match status" value="1"/>
</dbReference>
<name>A0A4Q0Y387_9BACT</name>
<dbReference type="GO" id="GO:0016491">
    <property type="term" value="F:oxidoreductase activity"/>
    <property type="evidence" value="ECO:0007669"/>
    <property type="project" value="UniProtKB-KW"/>
</dbReference>
<proteinExistence type="inferred from homology"/>
<comment type="similarity">
    <text evidence="1">Belongs to the nitroreductase family.</text>
</comment>
<dbReference type="RefSeq" id="WP_129081008.1">
    <property type="nucleotide sequence ID" value="NZ_CP041070.1"/>
</dbReference>
<accession>A0A4Q0Y387</accession>
<dbReference type="EMBL" id="PDKO01000001">
    <property type="protein sequence ID" value="RXJ64606.1"/>
    <property type="molecule type" value="Genomic_DNA"/>
</dbReference>
<evidence type="ECO:0000313" key="5">
    <source>
        <dbReference type="Proteomes" id="UP000290191"/>
    </source>
</evidence>
<dbReference type="Gene3D" id="2.20.180.10">
    <property type="entry name" value="putative fmn-dependent nitroreductase like domains"/>
    <property type="match status" value="1"/>
</dbReference>
<keyword evidence="5" id="KW-1185">Reference proteome</keyword>
<dbReference type="SUPFAM" id="SSF55469">
    <property type="entry name" value="FMN-dependent nitroreductase-like"/>
    <property type="match status" value="1"/>
</dbReference>
<reference evidence="4 5" key="1">
    <citation type="submission" date="2017-10" db="EMBL/GenBank/DDBJ databases">
        <title>Genomics of the genus Arcobacter.</title>
        <authorList>
            <person name="Perez-Cataluna A."/>
            <person name="Figueras M.J."/>
        </authorList>
    </citation>
    <scope>NUCLEOTIDE SEQUENCE [LARGE SCALE GENOMIC DNA]</scope>
    <source>
        <strain evidence="4 5">DSM 24636</strain>
    </source>
</reference>
<comment type="caution">
    <text evidence="4">The sequence shown here is derived from an EMBL/GenBank/DDBJ whole genome shotgun (WGS) entry which is preliminary data.</text>
</comment>